<evidence type="ECO:0000256" key="5">
    <source>
        <dbReference type="ARBA" id="ARBA00022556"/>
    </source>
</evidence>
<dbReference type="GO" id="GO:0022857">
    <property type="term" value="F:transmembrane transporter activity"/>
    <property type="evidence" value="ECO:0007669"/>
    <property type="project" value="InterPro"/>
</dbReference>
<evidence type="ECO:0000256" key="3">
    <source>
        <dbReference type="ARBA" id="ARBA00022516"/>
    </source>
</evidence>
<feature type="domain" description="EamA" evidence="12">
    <location>
        <begin position="54"/>
        <end position="123"/>
    </location>
</feature>
<keyword evidence="9" id="KW-0443">Lipid metabolism</keyword>
<gene>
    <name evidence="13" type="ORF">HUK84_05465</name>
</gene>
<dbReference type="GO" id="GO:0009245">
    <property type="term" value="P:lipid A biosynthetic process"/>
    <property type="evidence" value="ECO:0007669"/>
    <property type="project" value="UniProtKB-KW"/>
</dbReference>
<keyword evidence="4" id="KW-0997">Cell inner membrane</keyword>
<sequence>MKSVTLALVLISVLLSSSAQILLKTGMSGRTVQAAMTKGAALRDMVTAIALNPSVLFGLFAFGLSAVVWLLVLARLDVSQAYPCVALGIVLTVLAGIVFLGEPIHPARLMGLIVIVSGVILMARAA</sequence>
<dbReference type="GO" id="GO:0005886">
    <property type="term" value="C:plasma membrane"/>
    <property type="evidence" value="ECO:0007669"/>
    <property type="project" value="UniProtKB-SubCell"/>
</dbReference>
<feature type="transmembrane region" description="Helical" evidence="11">
    <location>
        <begin position="107"/>
        <end position="125"/>
    </location>
</feature>
<dbReference type="PANTHER" id="PTHR30561:SF9">
    <property type="entry name" value="4-AMINO-4-DEOXY-L-ARABINOSE-PHOSPHOUNDECAPRENOL FLIPPASE SUBUNIT ARNF-RELATED"/>
    <property type="match status" value="1"/>
</dbReference>
<dbReference type="Pfam" id="PF00892">
    <property type="entry name" value="EamA"/>
    <property type="match status" value="1"/>
</dbReference>
<keyword evidence="3" id="KW-0444">Lipid biosynthesis</keyword>
<evidence type="ECO:0000256" key="7">
    <source>
        <dbReference type="ARBA" id="ARBA00022985"/>
    </source>
</evidence>
<reference evidence="13 14" key="1">
    <citation type="submission" date="2020-06" db="EMBL/GenBank/DDBJ databases">
        <title>Description of novel acetic acid bacteria.</title>
        <authorList>
            <person name="Sombolestani A."/>
        </authorList>
    </citation>
    <scope>NUCLEOTIDE SEQUENCE [LARGE SCALE GENOMIC DNA]</scope>
    <source>
        <strain evidence="13 14">LMG 31431</strain>
    </source>
</reference>
<name>A0A7Y7M4A9_9PROT</name>
<dbReference type="EMBL" id="JABXXP010000054">
    <property type="protein sequence ID" value="NVN10600.1"/>
    <property type="molecule type" value="Genomic_DNA"/>
</dbReference>
<keyword evidence="8 11" id="KW-1133">Transmembrane helix</keyword>
<feature type="transmembrane region" description="Helical" evidence="11">
    <location>
        <begin position="81"/>
        <end position="101"/>
    </location>
</feature>
<protein>
    <submittedName>
        <fullName evidence="13">EamA family transporter</fullName>
    </submittedName>
</protein>
<dbReference type="InterPro" id="IPR000620">
    <property type="entry name" value="EamA_dom"/>
</dbReference>
<dbReference type="GO" id="GO:0009103">
    <property type="term" value="P:lipopolysaccharide biosynthetic process"/>
    <property type="evidence" value="ECO:0007669"/>
    <property type="project" value="UniProtKB-KW"/>
</dbReference>
<comment type="subcellular location">
    <subcellularLocation>
        <location evidence="1">Cell membrane</location>
        <topology evidence="1">Multi-pass membrane protein</topology>
    </subcellularLocation>
</comment>
<feature type="transmembrane region" description="Helical" evidence="11">
    <location>
        <begin position="55"/>
        <end position="74"/>
    </location>
</feature>
<comment type="caution">
    <text evidence="13">The sequence shown here is derived from an EMBL/GenBank/DDBJ whole genome shotgun (WGS) entry which is preliminary data.</text>
</comment>
<keyword evidence="2" id="KW-1003">Cell membrane</keyword>
<evidence type="ECO:0000256" key="9">
    <source>
        <dbReference type="ARBA" id="ARBA00023098"/>
    </source>
</evidence>
<organism evidence="13 14">
    <name type="scientific">Nguyenibacter vanlangensis</name>
    <dbReference type="NCBI Taxonomy" id="1216886"/>
    <lineage>
        <taxon>Bacteria</taxon>
        <taxon>Pseudomonadati</taxon>
        <taxon>Pseudomonadota</taxon>
        <taxon>Alphaproteobacteria</taxon>
        <taxon>Acetobacterales</taxon>
        <taxon>Acetobacteraceae</taxon>
        <taxon>Nguyenibacter</taxon>
    </lineage>
</organism>
<evidence type="ECO:0000256" key="2">
    <source>
        <dbReference type="ARBA" id="ARBA00022475"/>
    </source>
</evidence>
<dbReference type="Gene3D" id="1.10.3730.20">
    <property type="match status" value="1"/>
</dbReference>
<evidence type="ECO:0000256" key="10">
    <source>
        <dbReference type="ARBA" id="ARBA00023136"/>
    </source>
</evidence>
<dbReference type="RefSeq" id="WP_176639368.1">
    <property type="nucleotide sequence ID" value="NZ_JABXXP010000054.1"/>
</dbReference>
<keyword evidence="10 11" id="KW-0472">Membrane</keyword>
<evidence type="ECO:0000256" key="1">
    <source>
        <dbReference type="ARBA" id="ARBA00004651"/>
    </source>
</evidence>
<dbReference type="SUPFAM" id="SSF103481">
    <property type="entry name" value="Multidrug resistance efflux transporter EmrE"/>
    <property type="match status" value="1"/>
</dbReference>
<proteinExistence type="predicted"/>
<evidence type="ECO:0000256" key="11">
    <source>
        <dbReference type="SAM" id="Phobius"/>
    </source>
</evidence>
<keyword evidence="6 11" id="KW-0812">Transmembrane</keyword>
<dbReference type="PANTHER" id="PTHR30561">
    <property type="entry name" value="SMR FAMILY PROTON-DEPENDENT DRUG EFFLUX TRANSPORTER SUGE"/>
    <property type="match status" value="1"/>
</dbReference>
<dbReference type="AlphaFoldDB" id="A0A7Y7M4A9"/>
<dbReference type="Proteomes" id="UP000534870">
    <property type="component" value="Unassembled WGS sequence"/>
</dbReference>
<keyword evidence="5" id="KW-0441">Lipid A biosynthesis</keyword>
<evidence type="ECO:0000259" key="12">
    <source>
        <dbReference type="Pfam" id="PF00892"/>
    </source>
</evidence>
<evidence type="ECO:0000313" key="14">
    <source>
        <dbReference type="Proteomes" id="UP000534870"/>
    </source>
</evidence>
<keyword evidence="7" id="KW-0448">Lipopolysaccharide biosynthesis</keyword>
<dbReference type="InterPro" id="IPR037185">
    <property type="entry name" value="EmrE-like"/>
</dbReference>
<evidence type="ECO:0000256" key="4">
    <source>
        <dbReference type="ARBA" id="ARBA00022519"/>
    </source>
</evidence>
<dbReference type="InterPro" id="IPR000390">
    <property type="entry name" value="Small_drug/metabolite_transptr"/>
</dbReference>
<evidence type="ECO:0000256" key="6">
    <source>
        <dbReference type="ARBA" id="ARBA00022692"/>
    </source>
</evidence>
<evidence type="ECO:0000313" key="13">
    <source>
        <dbReference type="EMBL" id="NVN10600.1"/>
    </source>
</evidence>
<accession>A0A7Y7M4A9</accession>
<evidence type="ECO:0000256" key="8">
    <source>
        <dbReference type="ARBA" id="ARBA00022989"/>
    </source>
</evidence>